<evidence type="ECO:0000313" key="3">
    <source>
        <dbReference type="Proteomes" id="UP000192671"/>
    </source>
</evidence>
<sequence length="355" mass="39162">MVDKEFTQICKEILGLSKRLEGIEPAELRKIKSDIEKINEAIATDKAIFDTNKKDFDGKYNKIAEIIKTFDTLKAQIEEVLKSGTINDSAEALISTFSSKKIMDLLNEAKRVVDEKFSTIHKNGITPWISTLEYPAGAISVLNGKLYQAKTQNTNKKPSENKEIWHVIASEEWCEQTFLNKNEKVDSYSKTESDEKFVKKLELKDGLPTGAYLLYSSNSNTPEGFLRCDGSALDKNTYSALFAEIGYTYGKSGDKFLLPNFADGKFMRGTGGNAATLGIAQGDAIRNITGSIITRINTDGVIQAQGAFGGEINGNWRSQMVGGSGTNINFDASRIVPTANENRPYNTAVVVLIKY</sequence>
<dbReference type="Gene3D" id="2.10.10.20">
    <property type="entry name" value="Carbohydrate-binding module superfamily 5/12"/>
    <property type="match status" value="1"/>
</dbReference>
<dbReference type="AlphaFoldDB" id="A0A1X0U1Q3"/>
<dbReference type="InterPro" id="IPR037053">
    <property type="entry name" value="Phage_tail_collar_dom_sf"/>
</dbReference>
<dbReference type="EMBL" id="LVWL01000020">
    <property type="protein sequence ID" value="ORI07417.1"/>
    <property type="molecule type" value="Genomic_DNA"/>
</dbReference>
<dbReference type="Proteomes" id="UP000192671">
    <property type="component" value="Unassembled WGS sequence"/>
</dbReference>
<gene>
    <name evidence="2" type="ORF">A3835_07635</name>
</gene>
<accession>A0A1X0U1Q3</accession>
<protein>
    <recommendedName>
        <fullName evidence="1">Phage tail collar domain-containing protein</fullName>
    </recommendedName>
</protein>
<evidence type="ECO:0000313" key="2">
    <source>
        <dbReference type="EMBL" id="ORI07417.1"/>
    </source>
</evidence>
<dbReference type="CDD" id="cd12215">
    <property type="entry name" value="ChiC_BD"/>
    <property type="match status" value="1"/>
</dbReference>
<comment type="caution">
    <text evidence="2">The sequence shown here is derived from an EMBL/GenBank/DDBJ whole genome shotgun (WGS) entry which is preliminary data.</text>
</comment>
<organism evidence="2 3">
    <name type="scientific">Campylobacter concisus</name>
    <dbReference type="NCBI Taxonomy" id="199"/>
    <lineage>
        <taxon>Bacteria</taxon>
        <taxon>Pseudomonadati</taxon>
        <taxon>Campylobacterota</taxon>
        <taxon>Epsilonproteobacteria</taxon>
        <taxon>Campylobacterales</taxon>
        <taxon>Campylobacteraceae</taxon>
        <taxon>Campylobacter</taxon>
    </lineage>
</organism>
<dbReference type="Pfam" id="PF07484">
    <property type="entry name" value="Collar"/>
    <property type="match status" value="1"/>
</dbReference>
<name>A0A1X0U1Q3_9BACT</name>
<proteinExistence type="predicted"/>
<dbReference type="InterPro" id="IPR011083">
    <property type="entry name" value="Phage_tail_collar_dom"/>
</dbReference>
<reference evidence="2 3" key="1">
    <citation type="journal article" date="2017" name="Gene Rep">
        <title>The ribosomal RNA operon (rrn) of Campylobacter concisus supports molecular typing to genomospecies level.</title>
        <authorList>
            <person name="Huq M."/>
            <person name="Van T.T.H."/>
            <person name="Gurtler V."/>
            <person name="Elshagmani E."/>
            <person name="Allemailem K.S."/>
            <person name="Smooker P.M."/>
            <person name="Istivan T.S."/>
        </authorList>
    </citation>
    <scope>NUCLEOTIDE SEQUENCE [LARGE SCALE GENOMIC DNA]</scope>
    <source>
        <strain evidence="2 3">RCH 26</strain>
    </source>
</reference>
<feature type="domain" description="Phage tail collar" evidence="1">
    <location>
        <begin position="214"/>
        <end position="261"/>
    </location>
</feature>
<evidence type="ECO:0000259" key="1">
    <source>
        <dbReference type="Pfam" id="PF07484"/>
    </source>
</evidence>
<dbReference type="Gene3D" id="3.90.1340.10">
    <property type="entry name" value="Phage tail collar domain"/>
    <property type="match status" value="1"/>
</dbReference>
<dbReference type="SUPFAM" id="SSF88874">
    <property type="entry name" value="Receptor-binding domain of short tail fibre protein gp12"/>
    <property type="match status" value="1"/>
</dbReference>